<gene>
    <name evidence="2" type="ORF">DSM101010T_35240</name>
</gene>
<name>A0A7J0BNC7_9BACT</name>
<evidence type="ECO:0000313" key="3">
    <source>
        <dbReference type="Proteomes" id="UP000503840"/>
    </source>
</evidence>
<proteinExistence type="predicted"/>
<feature type="transmembrane region" description="Helical" evidence="1">
    <location>
        <begin position="156"/>
        <end position="174"/>
    </location>
</feature>
<dbReference type="Pfam" id="PF16983">
    <property type="entry name" value="MFS_MOT1"/>
    <property type="match status" value="2"/>
</dbReference>
<feature type="transmembrane region" description="Helical" evidence="1">
    <location>
        <begin position="117"/>
        <end position="136"/>
    </location>
</feature>
<dbReference type="PANTHER" id="PTHR31970">
    <property type="match status" value="1"/>
</dbReference>
<dbReference type="GO" id="GO:0015098">
    <property type="term" value="F:molybdate ion transmembrane transporter activity"/>
    <property type="evidence" value="ECO:0007669"/>
    <property type="project" value="InterPro"/>
</dbReference>
<comment type="caution">
    <text evidence="2">The sequence shown here is derived from an EMBL/GenBank/DDBJ whole genome shotgun (WGS) entry which is preliminary data.</text>
</comment>
<dbReference type="RefSeq" id="WP_174406785.1">
    <property type="nucleotide sequence ID" value="NZ_BLVO01000016.1"/>
</dbReference>
<organism evidence="2 3">
    <name type="scientific">Desulfovibrio subterraneus</name>
    <dbReference type="NCBI Taxonomy" id="2718620"/>
    <lineage>
        <taxon>Bacteria</taxon>
        <taxon>Pseudomonadati</taxon>
        <taxon>Thermodesulfobacteriota</taxon>
        <taxon>Desulfovibrionia</taxon>
        <taxon>Desulfovibrionales</taxon>
        <taxon>Desulfovibrionaceae</taxon>
        <taxon>Desulfovibrio</taxon>
    </lineage>
</organism>
<protein>
    <submittedName>
        <fullName evidence="2">Sulfate transporter</fullName>
    </submittedName>
</protein>
<feature type="transmembrane region" description="Helical" evidence="1">
    <location>
        <begin position="68"/>
        <end position="96"/>
    </location>
</feature>
<feature type="transmembrane region" description="Helical" evidence="1">
    <location>
        <begin position="361"/>
        <end position="387"/>
    </location>
</feature>
<evidence type="ECO:0000256" key="1">
    <source>
        <dbReference type="SAM" id="Phobius"/>
    </source>
</evidence>
<dbReference type="AlphaFoldDB" id="A0A7J0BNC7"/>
<feature type="transmembrane region" description="Helical" evidence="1">
    <location>
        <begin position="221"/>
        <end position="242"/>
    </location>
</feature>
<keyword evidence="1" id="KW-1133">Transmembrane helix</keyword>
<dbReference type="EMBL" id="BLVO01000016">
    <property type="protein sequence ID" value="GFM35159.1"/>
    <property type="molecule type" value="Genomic_DNA"/>
</dbReference>
<dbReference type="Proteomes" id="UP000503840">
    <property type="component" value="Unassembled WGS sequence"/>
</dbReference>
<keyword evidence="3" id="KW-1185">Reference proteome</keyword>
<feature type="transmembrane region" description="Helical" evidence="1">
    <location>
        <begin position="36"/>
        <end position="56"/>
    </location>
</feature>
<dbReference type="PANTHER" id="PTHR31970:SF9">
    <property type="entry name" value="MOLYBDATE TRANSPORTER 2"/>
    <property type="match status" value="1"/>
</dbReference>
<sequence length="394" mass="41408">MQSIRMRFTRTELAGAIGDLGTLLPLSVGMIAVNGLDAMGLFVGVGLFYLIAGHYYGTPIAVQPMKTIGAYAVATGATATVVHAAGIWMAILLLLIAWFDGAKRLQRIVPKEVIRGVQVSTGLLLALQGVRFIAGISPLQAKLSEPWLGMGSLAGIPWSLVLGVISLFLLLGLIDSKRFPGALVTIVCGIIFGLIFGEHSISFSPSLPALLPHGLPGLSDFIIALPAMVLPQLPMTIGNAVFANADLANKYYPEGAARNTPRALCTSMGLACLGGALLGGMPMCHGAGGLAAHYRFGARTGASNLMIGGIFLMLPLLAGQGMFDVVRIIPVAVLGTMLLFAGIELCLAMRDMETRGHLFTIFLMVACTLTFNLTVAFLCGILVAWLMERGVISV</sequence>
<reference evidence="2 3" key="1">
    <citation type="submission" date="2020-05" db="EMBL/GenBank/DDBJ databases">
        <title>Draft genome sequence of Desulfovibrio sp. strain HN2T.</title>
        <authorList>
            <person name="Ueno A."/>
            <person name="Tamazawa S."/>
            <person name="Tamamura S."/>
            <person name="Murakami T."/>
            <person name="Kiyama T."/>
            <person name="Inomata H."/>
            <person name="Amano Y."/>
            <person name="Miyakawa K."/>
            <person name="Tamaki H."/>
            <person name="Naganuma T."/>
            <person name="Kaneko K."/>
        </authorList>
    </citation>
    <scope>NUCLEOTIDE SEQUENCE [LARGE SCALE GENOMIC DNA]</scope>
    <source>
        <strain evidence="2 3">HN2</strain>
    </source>
</reference>
<dbReference type="InterPro" id="IPR031563">
    <property type="entry name" value="MOT1/MOT2"/>
</dbReference>
<evidence type="ECO:0000313" key="2">
    <source>
        <dbReference type="EMBL" id="GFM35159.1"/>
    </source>
</evidence>
<feature type="transmembrane region" description="Helical" evidence="1">
    <location>
        <begin position="181"/>
        <end position="201"/>
    </location>
</feature>
<keyword evidence="1" id="KW-0812">Transmembrane</keyword>
<keyword evidence="1" id="KW-0472">Membrane</keyword>
<feature type="transmembrane region" description="Helical" evidence="1">
    <location>
        <begin position="305"/>
        <end position="323"/>
    </location>
</feature>
<feature type="transmembrane region" description="Helical" evidence="1">
    <location>
        <begin position="329"/>
        <end position="349"/>
    </location>
</feature>
<accession>A0A7J0BNC7</accession>